<evidence type="ECO:0000256" key="10">
    <source>
        <dbReference type="SAM" id="Phobius"/>
    </source>
</evidence>
<keyword evidence="3" id="KW-1003">Cell membrane</keyword>
<dbReference type="FunFam" id="3.40.50.300:FF:000299">
    <property type="entry name" value="ABC transporter ATP-binding protein/permease"/>
    <property type="match status" value="1"/>
</dbReference>
<gene>
    <name evidence="13" type="ORF">BIV23_20970</name>
</gene>
<keyword evidence="5" id="KW-0547">Nucleotide-binding</keyword>
<dbReference type="OrthoDB" id="9806127at2"/>
<evidence type="ECO:0000313" key="14">
    <source>
        <dbReference type="Proteomes" id="UP000179642"/>
    </source>
</evidence>
<keyword evidence="14" id="KW-1185">Reference proteome</keyword>
<evidence type="ECO:0000256" key="3">
    <source>
        <dbReference type="ARBA" id="ARBA00022475"/>
    </source>
</evidence>
<dbReference type="EMBL" id="MLYO01000034">
    <property type="protein sequence ID" value="OIK03722.1"/>
    <property type="molecule type" value="Genomic_DNA"/>
</dbReference>
<evidence type="ECO:0000256" key="8">
    <source>
        <dbReference type="ARBA" id="ARBA00023136"/>
    </source>
</evidence>
<dbReference type="GO" id="GO:0016887">
    <property type="term" value="F:ATP hydrolysis activity"/>
    <property type="evidence" value="ECO:0007669"/>
    <property type="project" value="InterPro"/>
</dbReference>
<accession>A0A1S2QC37</accession>
<organism evidence="13 14">
    <name type="scientific">Streptomyces monashensis</name>
    <dbReference type="NCBI Taxonomy" id="1678012"/>
    <lineage>
        <taxon>Bacteria</taxon>
        <taxon>Bacillati</taxon>
        <taxon>Actinomycetota</taxon>
        <taxon>Actinomycetes</taxon>
        <taxon>Kitasatosporales</taxon>
        <taxon>Streptomycetaceae</taxon>
        <taxon>Streptomyces</taxon>
    </lineage>
</organism>
<keyword evidence="2" id="KW-0813">Transport</keyword>
<feature type="domain" description="ABC transporter" evidence="11">
    <location>
        <begin position="346"/>
        <end position="579"/>
    </location>
</feature>
<keyword evidence="8 10" id="KW-0472">Membrane</keyword>
<dbReference type="AlphaFoldDB" id="A0A1S2QC37"/>
<evidence type="ECO:0000259" key="11">
    <source>
        <dbReference type="PROSITE" id="PS50893"/>
    </source>
</evidence>
<evidence type="ECO:0000313" key="13">
    <source>
        <dbReference type="EMBL" id="OIK03722.1"/>
    </source>
</evidence>
<keyword evidence="7 10" id="KW-1133">Transmembrane helix</keyword>
<evidence type="ECO:0000256" key="5">
    <source>
        <dbReference type="ARBA" id="ARBA00022741"/>
    </source>
</evidence>
<dbReference type="InterPro" id="IPR027417">
    <property type="entry name" value="P-loop_NTPase"/>
</dbReference>
<dbReference type="InterPro" id="IPR039421">
    <property type="entry name" value="Type_1_exporter"/>
</dbReference>
<sequence>MRHARISPLAAFRTFWPLVSVNRAAVLVSAVLLVAAAGCDAGAIGIVGVLTDDVLTPGDLTAFWGPAALWLGLAVAGAGASAAGGYLAGWTSEHFLLGLRDRVFQHLQAVPPDALDRFGTGDLVARLTGDIETVESLVASAPVELITSAAGAVVFAVAAFWTSWQLALITLSAAPLIWFGARWFGTLMRSATRAERDSNGRLATLLEESLANMPLVQAYGRQQAERGKVHREGRNWMRAGLRQIRLSSVYGPMGELVETVSVLAVIGAGAWQISEHHLSVGGLLSFAAFLGYLHPKLQELGEIVVSASSATAACERLIEVLRTGTVRDDAPRPDVPPLAEPVRGAITFEDVGFSYPGSGDPVLDGVRLDIAPGLLVAVTGPSGTGKSTLGKLLLRFHEPSRGRILLDGRDIAGLPVDEVRRHITLLPQDSMLFDGTVRENILYGRPDATDADMIAAAVAADAHGFVSTLPDGYDSPAGKRGNNLSGGQRRRIALARAMLRTAPVLILDEPTAGLDDDSTARIMAPLRRLTAGRTTFLITHDLRLTAQADLVLHLSDGTVTMTVPSLPARTGPEPEPEAA</sequence>
<keyword evidence="6 13" id="KW-0067">ATP-binding</keyword>
<evidence type="ECO:0000256" key="4">
    <source>
        <dbReference type="ARBA" id="ARBA00022692"/>
    </source>
</evidence>
<dbReference type="PANTHER" id="PTHR43394">
    <property type="entry name" value="ATP-DEPENDENT PERMEASE MDL1, MITOCHONDRIAL"/>
    <property type="match status" value="1"/>
</dbReference>
<evidence type="ECO:0000256" key="1">
    <source>
        <dbReference type="ARBA" id="ARBA00004651"/>
    </source>
</evidence>
<dbReference type="GO" id="GO:0005886">
    <property type="term" value="C:plasma membrane"/>
    <property type="evidence" value="ECO:0007669"/>
    <property type="project" value="UniProtKB-SubCell"/>
</dbReference>
<dbReference type="Pfam" id="PF00005">
    <property type="entry name" value="ABC_tran"/>
    <property type="match status" value="1"/>
</dbReference>
<name>A0A1S2QC37_9ACTN</name>
<feature type="domain" description="ABC transmembrane type-1" evidence="12">
    <location>
        <begin position="27"/>
        <end position="309"/>
    </location>
</feature>
<dbReference type="GO" id="GO:0005524">
    <property type="term" value="F:ATP binding"/>
    <property type="evidence" value="ECO:0007669"/>
    <property type="project" value="UniProtKB-KW"/>
</dbReference>
<evidence type="ECO:0000259" key="12">
    <source>
        <dbReference type="PROSITE" id="PS50929"/>
    </source>
</evidence>
<comment type="caution">
    <text evidence="13">The sequence shown here is derived from an EMBL/GenBank/DDBJ whole genome shotgun (WGS) entry which is preliminary data.</text>
</comment>
<evidence type="ECO:0000256" key="6">
    <source>
        <dbReference type="ARBA" id="ARBA00022840"/>
    </source>
</evidence>
<dbReference type="RefSeq" id="WP_071382438.1">
    <property type="nucleotide sequence ID" value="NZ_MLYO01000034.1"/>
</dbReference>
<evidence type="ECO:0000256" key="7">
    <source>
        <dbReference type="ARBA" id="ARBA00022989"/>
    </source>
</evidence>
<protein>
    <submittedName>
        <fullName evidence="13">ABC transporter ATP-binding protein</fullName>
    </submittedName>
</protein>
<dbReference type="PROSITE" id="PS50929">
    <property type="entry name" value="ABC_TM1F"/>
    <property type="match status" value="1"/>
</dbReference>
<dbReference type="SMART" id="SM00382">
    <property type="entry name" value="AAA"/>
    <property type="match status" value="1"/>
</dbReference>
<dbReference type="InterPro" id="IPR011527">
    <property type="entry name" value="ABC1_TM_dom"/>
</dbReference>
<evidence type="ECO:0000256" key="2">
    <source>
        <dbReference type="ARBA" id="ARBA00022448"/>
    </source>
</evidence>
<evidence type="ECO:0000256" key="9">
    <source>
        <dbReference type="ARBA" id="ARBA00061644"/>
    </source>
</evidence>
<dbReference type="InterPro" id="IPR017871">
    <property type="entry name" value="ABC_transporter-like_CS"/>
</dbReference>
<dbReference type="InterPro" id="IPR036640">
    <property type="entry name" value="ABC1_TM_sf"/>
</dbReference>
<dbReference type="InterPro" id="IPR003593">
    <property type="entry name" value="AAA+_ATPase"/>
</dbReference>
<dbReference type="SUPFAM" id="SSF52540">
    <property type="entry name" value="P-loop containing nucleoside triphosphate hydrolases"/>
    <property type="match status" value="1"/>
</dbReference>
<comment type="subcellular location">
    <subcellularLocation>
        <location evidence="1">Cell membrane</location>
        <topology evidence="1">Multi-pass membrane protein</topology>
    </subcellularLocation>
</comment>
<dbReference type="InterPro" id="IPR003439">
    <property type="entry name" value="ABC_transporter-like_ATP-bd"/>
</dbReference>
<dbReference type="Proteomes" id="UP000179642">
    <property type="component" value="Unassembled WGS sequence"/>
</dbReference>
<dbReference type="PROSITE" id="PS00211">
    <property type="entry name" value="ABC_TRANSPORTER_1"/>
    <property type="match status" value="1"/>
</dbReference>
<reference evidence="13 14" key="1">
    <citation type="submission" date="2016-10" db="EMBL/GenBank/DDBJ databases">
        <title>Genome sequence of Streptomyces sp. MUSC 1.</title>
        <authorList>
            <person name="Lee L.-H."/>
            <person name="Ser H.-L."/>
            <person name="Law J.W.-F."/>
        </authorList>
    </citation>
    <scope>NUCLEOTIDE SEQUENCE [LARGE SCALE GENOMIC DNA]</scope>
    <source>
        <strain evidence="13 14">MUSC 1</strain>
    </source>
</reference>
<dbReference type="Gene3D" id="1.20.1560.10">
    <property type="entry name" value="ABC transporter type 1, transmembrane domain"/>
    <property type="match status" value="1"/>
</dbReference>
<comment type="similarity">
    <text evidence="9">Belongs to the ABC transporter superfamily. Lipid exporter (TC 3.A.1.106) family.</text>
</comment>
<proteinExistence type="inferred from homology"/>
<keyword evidence="4 10" id="KW-0812">Transmembrane</keyword>
<feature type="transmembrane region" description="Helical" evidence="10">
    <location>
        <begin position="67"/>
        <end position="90"/>
    </location>
</feature>
<dbReference type="Pfam" id="PF00664">
    <property type="entry name" value="ABC_membrane"/>
    <property type="match status" value="1"/>
</dbReference>
<dbReference type="PROSITE" id="PS50893">
    <property type="entry name" value="ABC_TRANSPORTER_2"/>
    <property type="match status" value="1"/>
</dbReference>
<dbReference type="Gene3D" id="3.40.50.300">
    <property type="entry name" value="P-loop containing nucleotide triphosphate hydrolases"/>
    <property type="match status" value="1"/>
</dbReference>
<feature type="transmembrane region" description="Helical" evidence="10">
    <location>
        <begin position="166"/>
        <end position="184"/>
    </location>
</feature>
<dbReference type="PANTHER" id="PTHR43394:SF1">
    <property type="entry name" value="ATP-BINDING CASSETTE SUB-FAMILY B MEMBER 10, MITOCHONDRIAL"/>
    <property type="match status" value="1"/>
</dbReference>
<dbReference type="SUPFAM" id="SSF90123">
    <property type="entry name" value="ABC transporter transmembrane region"/>
    <property type="match status" value="1"/>
</dbReference>
<dbReference type="GO" id="GO:0015421">
    <property type="term" value="F:ABC-type oligopeptide transporter activity"/>
    <property type="evidence" value="ECO:0007669"/>
    <property type="project" value="TreeGrafter"/>
</dbReference>